<evidence type="ECO:0000313" key="2">
    <source>
        <dbReference type="Proteomes" id="UP001318040"/>
    </source>
</evidence>
<feature type="region of interest" description="Disordered" evidence="1">
    <location>
        <begin position="169"/>
        <end position="222"/>
    </location>
</feature>
<dbReference type="RefSeq" id="XP_032836551.1">
    <property type="nucleotide sequence ID" value="XM_032980660.1"/>
</dbReference>
<feature type="region of interest" description="Disordered" evidence="1">
    <location>
        <begin position="1"/>
        <end position="40"/>
    </location>
</feature>
<accession>A0AAJ7UJV0</accession>
<sequence length="222" mass="23250">MTITQSSPVTGDAAAPRSILSGVEDEEEAASVSQGGAGDHVCVSRRSRGSRLCLDEEQGSASVSRGGGRVCASYSMDGAAAPTEGKGHHAFGDAYLDRLVEIIARHLEVEPHHGVLCEPYEPQVARALVGLGCLHSPPRCWGPGGETGAARGATRGPDRALVMMLDTREEAEEGSLQVRERDERRGLRPLGGVAGKGPWRKGVDAAPPPLSRHARPLQPGAV</sequence>
<protein>
    <submittedName>
        <fullName evidence="3">Uncharacterized protein LOC116958157</fullName>
    </submittedName>
</protein>
<reference evidence="3" key="1">
    <citation type="submission" date="2025-08" db="UniProtKB">
        <authorList>
            <consortium name="RefSeq"/>
        </authorList>
    </citation>
    <scope>IDENTIFICATION</scope>
    <source>
        <tissue evidence="3">Sperm</tissue>
    </source>
</reference>
<keyword evidence="2" id="KW-1185">Reference proteome</keyword>
<dbReference type="KEGG" id="pmrn:116958157"/>
<evidence type="ECO:0000313" key="3">
    <source>
        <dbReference type="RefSeq" id="XP_032836551.1"/>
    </source>
</evidence>
<proteinExistence type="predicted"/>
<gene>
    <name evidence="3" type="primary">LOC116958157</name>
</gene>
<name>A0AAJ7UJV0_PETMA</name>
<dbReference type="Proteomes" id="UP001318040">
    <property type="component" value="Chromosome 3"/>
</dbReference>
<organism evidence="2 3">
    <name type="scientific">Petromyzon marinus</name>
    <name type="common">Sea lamprey</name>
    <dbReference type="NCBI Taxonomy" id="7757"/>
    <lineage>
        <taxon>Eukaryota</taxon>
        <taxon>Metazoa</taxon>
        <taxon>Chordata</taxon>
        <taxon>Craniata</taxon>
        <taxon>Vertebrata</taxon>
        <taxon>Cyclostomata</taxon>
        <taxon>Hyperoartia</taxon>
        <taxon>Petromyzontiformes</taxon>
        <taxon>Petromyzontidae</taxon>
        <taxon>Petromyzon</taxon>
    </lineage>
</organism>
<dbReference type="AlphaFoldDB" id="A0AAJ7UJV0"/>
<evidence type="ECO:0000256" key="1">
    <source>
        <dbReference type="SAM" id="MobiDB-lite"/>
    </source>
</evidence>